<dbReference type="PANTHER" id="PTHR28096">
    <property type="entry name" value="PROTEIN FAF1"/>
    <property type="match status" value="1"/>
</dbReference>
<accession>A0AAN6WY41</accession>
<comment type="caution">
    <text evidence="2">The sequence shown here is derived from an EMBL/GenBank/DDBJ whole genome shotgun (WGS) entry which is preliminary data.</text>
</comment>
<proteinExistence type="predicted"/>
<evidence type="ECO:0000256" key="1">
    <source>
        <dbReference type="SAM" id="MobiDB-lite"/>
    </source>
</evidence>
<dbReference type="AlphaFoldDB" id="A0AAN6WY41"/>
<feature type="region of interest" description="Disordered" evidence="1">
    <location>
        <begin position="1"/>
        <end position="110"/>
    </location>
</feature>
<sequence length="316" mass="33556">MPSSLGKRKSRATDDSDAVEAQEALRRALEARFAPLGGGLAPAPPPPKKSATTASDEDDSEEDDEDYDSDASDETESDGWEGLDAEDEDDETPVVEVVDHTTSSTPAINTAIMSKKELKAYLSSRPPTAITAQPSTSKKSKKEPAEGEEDSAAFLANDLALQRLIAESHILSAAGGNASHWQSSAAASSAANTRAFAAGRTAKKTTDMRIQALGAKGSILDQAKMPMAMRKGIVSASAEREAKRRREAKENGIILEREQKKKPTTTTKKRGRGERPVDAPGVGRMRGAQLTISAREARMLSSSGGPKRGGRGGKRR</sequence>
<feature type="compositionally biased region" description="Basic and acidic residues" evidence="1">
    <location>
        <begin position="238"/>
        <end position="261"/>
    </location>
</feature>
<reference evidence="2" key="2">
    <citation type="submission" date="2023-05" db="EMBL/GenBank/DDBJ databases">
        <authorList>
            <consortium name="Lawrence Berkeley National Laboratory"/>
            <person name="Steindorff A."/>
            <person name="Hensen N."/>
            <person name="Bonometti L."/>
            <person name="Westerberg I."/>
            <person name="Brannstrom I.O."/>
            <person name="Guillou S."/>
            <person name="Cros-Aarteil S."/>
            <person name="Calhoun S."/>
            <person name="Haridas S."/>
            <person name="Kuo A."/>
            <person name="Mondo S."/>
            <person name="Pangilinan J."/>
            <person name="Riley R."/>
            <person name="Labutti K."/>
            <person name="Andreopoulos B."/>
            <person name="Lipzen A."/>
            <person name="Chen C."/>
            <person name="Yanf M."/>
            <person name="Daum C."/>
            <person name="Ng V."/>
            <person name="Clum A."/>
            <person name="Ohm R."/>
            <person name="Martin F."/>
            <person name="Silar P."/>
            <person name="Natvig D."/>
            <person name="Lalanne C."/>
            <person name="Gautier V."/>
            <person name="Ament-Velasquez S.L."/>
            <person name="Kruys A."/>
            <person name="Hutchinson M.I."/>
            <person name="Powell A.J."/>
            <person name="Barry K."/>
            <person name="Miller A.N."/>
            <person name="Grigoriev I.V."/>
            <person name="Debuchy R."/>
            <person name="Gladieux P."/>
            <person name="Thoren M.H."/>
            <person name="Johannesson H."/>
        </authorList>
    </citation>
    <scope>NUCLEOTIDE SEQUENCE</scope>
    <source>
        <strain evidence="2">PSN309</strain>
    </source>
</reference>
<feature type="compositionally biased region" description="Acidic residues" evidence="1">
    <location>
        <begin position="55"/>
        <end position="93"/>
    </location>
</feature>
<evidence type="ECO:0000313" key="2">
    <source>
        <dbReference type="EMBL" id="KAK4190076.1"/>
    </source>
</evidence>
<evidence type="ECO:0000313" key="3">
    <source>
        <dbReference type="Proteomes" id="UP001302126"/>
    </source>
</evidence>
<feature type="compositionally biased region" description="Basic residues" evidence="1">
    <location>
        <begin position="262"/>
        <end position="272"/>
    </location>
</feature>
<feature type="compositionally biased region" description="Basic residues" evidence="1">
    <location>
        <begin position="1"/>
        <end position="10"/>
    </location>
</feature>
<evidence type="ECO:0008006" key="4">
    <source>
        <dbReference type="Google" id="ProtNLM"/>
    </source>
</evidence>
<name>A0AAN6WY41_9PEZI</name>
<dbReference type="GO" id="GO:0000462">
    <property type="term" value="P:maturation of SSU-rRNA from tricistronic rRNA transcript (SSU-rRNA, 5.8S rRNA, LSU-rRNA)"/>
    <property type="evidence" value="ECO:0007669"/>
    <property type="project" value="TreeGrafter"/>
</dbReference>
<gene>
    <name evidence="2" type="ORF">QBC35DRAFT_530302</name>
</gene>
<protein>
    <recommendedName>
        <fullName evidence="4">Protein FAF1</fullName>
    </recommendedName>
</protein>
<dbReference type="GO" id="GO:0005730">
    <property type="term" value="C:nucleolus"/>
    <property type="evidence" value="ECO:0007669"/>
    <property type="project" value="TreeGrafter"/>
</dbReference>
<reference evidence="2" key="1">
    <citation type="journal article" date="2023" name="Mol. Phylogenet. Evol.">
        <title>Genome-scale phylogeny and comparative genomics of the fungal order Sordariales.</title>
        <authorList>
            <person name="Hensen N."/>
            <person name="Bonometti L."/>
            <person name="Westerberg I."/>
            <person name="Brannstrom I.O."/>
            <person name="Guillou S."/>
            <person name="Cros-Aarteil S."/>
            <person name="Calhoun S."/>
            <person name="Haridas S."/>
            <person name="Kuo A."/>
            <person name="Mondo S."/>
            <person name="Pangilinan J."/>
            <person name="Riley R."/>
            <person name="LaButti K."/>
            <person name="Andreopoulos B."/>
            <person name="Lipzen A."/>
            <person name="Chen C."/>
            <person name="Yan M."/>
            <person name="Daum C."/>
            <person name="Ng V."/>
            <person name="Clum A."/>
            <person name="Steindorff A."/>
            <person name="Ohm R.A."/>
            <person name="Martin F."/>
            <person name="Silar P."/>
            <person name="Natvig D.O."/>
            <person name="Lalanne C."/>
            <person name="Gautier V."/>
            <person name="Ament-Velasquez S.L."/>
            <person name="Kruys A."/>
            <person name="Hutchinson M.I."/>
            <person name="Powell A.J."/>
            <person name="Barry K."/>
            <person name="Miller A.N."/>
            <person name="Grigoriev I.V."/>
            <person name="Debuchy R."/>
            <person name="Gladieux P."/>
            <person name="Hiltunen Thoren M."/>
            <person name="Johannesson H."/>
        </authorList>
    </citation>
    <scope>NUCLEOTIDE SEQUENCE</scope>
    <source>
        <strain evidence="2">PSN309</strain>
    </source>
</reference>
<feature type="region of interest" description="Disordered" evidence="1">
    <location>
        <begin position="235"/>
        <end position="316"/>
    </location>
</feature>
<keyword evidence="3" id="KW-1185">Reference proteome</keyword>
<dbReference type="InterPro" id="IPR053030">
    <property type="entry name" value="Ribosomal_biogenesis_FAF1-like"/>
</dbReference>
<feature type="compositionally biased region" description="Polar residues" evidence="1">
    <location>
        <begin position="100"/>
        <end position="110"/>
    </location>
</feature>
<dbReference type="EMBL" id="MU864369">
    <property type="protein sequence ID" value="KAK4190076.1"/>
    <property type="molecule type" value="Genomic_DNA"/>
</dbReference>
<organism evidence="2 3">
    <name type="scientific">Podospora australis</name>
    <dbReference type="NCBI Taxonomy" id="1536484"/>
    <lineage>
        <taxon>Eukaryota</taxon>
        <taxon>Fungi</taxon>
        <taxon>Dikarya</taxon>
        <taxon>Ascomycota</taxon>
        <taxon>Pezizomycotina</taxon>
        <taxon>Sordariomycetes</taxon>
        <taxon>Sordariomycetidae</taxon>
        <taxon>Sordariales</taxon>
        <taxon>Podosporaceae</taxon>
        <taxon>Podospora</taxon>
    </lineage>
</organism>
<dbReference type="PANTHER" id="PTHR28096:SF1">
    <property type="entry name" value="PROTEIN FAF1"/>
    <property type="match status" value="1"/>
</dbReference>
<feature type="region of interest" description="Disordered" evidence="1">
    <location>
        <begin position="124"/>
        <end position="150"/>
    </location>
</feature>
<dbReference type="Proteomes" id="UP001302126">
    <property type="component" value="Unassembled WGS sequence"/>
</dbReference>